<reference evidence="1 2" key="1">
    <citation type="submission" date="2016-12" db="EMBL/GenBank/DDBJ databases">
        <title>The genomes of Aspergillus section Nigri reveals drivers in fungal speciation.</title>
        <authorList>
            <consortium name="DOE Joint Genome Institute"/>
            <person name="Vesth T.C."/>
            <person name="Nybo J."/>
            <person name="Theobald S."/>
            <person name="Brandl J."/>
            <person name="Frisvad J.C."/>
            <person name="Nielsen K.F."/>
            <person name="Lyhne E.K."/>
            <person name="Kogle M.E."/>
            <person name="Kuo A."/>
            <person name="Riley R."/>
            <person name="Clum A."/>
            <person name="Nolan M."/>
            <person name="Lipzen A."/>
            <person name="Salamov A."/>
            <person name="Henrissat B."/>
            <person name="Wiebenga A."/>
            <person name="De Vries R.P."/>
            <person name="Grigoriev I.V."/>
            <person name="Mortensen U.H."/>
            <person name="Andersen M.R."/>
            <person name="Baker S.E."/>
        </authorList>
    </citation>
    <scope>NUCLEOTIDE SEQUENCE [LARGE SCALE GENOMIC DNA]</scope>
    <source>
        <strain evidence="1 2">JOP 1030-1</strain>
    </source>
</reference>
<dbReference type="Gene3D" id="2.30.110.10">
    <property type="entry name" value="Electron Transport, Fmn-binding Protein, Chain A"/>
    <property type="match status" value="1"/>
</dbReference>
<evidence type="ECO:0000313" key="2">
    <source>
        <dbReference type="Proteomes" id="UP000248349"/>
    </source>
</evidence>
<dbReference type="EMBL" id="KZ821225">
    <property type="protein sequence ID" value="PYH47124.1"/>
    <property type="molecule type" value="Genomic_DNA"/>
</dbReference>
<dbReference type="Proteomes" id="UP000248349">
    <property type="component" value="Unassembled WGS sequence"/>
</dbReference>
<proteinExistence type="predicted"/>
<name>A0A318ZL40_9EURO</name>
<gene>
    <name evidence="1" type="ORF">BP01DRAFT_411180</name>
</gene>
<dbReference type="OrthoDB" id="4863010at2759"/>
<keyword evidence="2" id="KW-1185">Reference proteome</keyword>
<dbReference type="AlphaFoldDB" id="A0A318ZL40"/>
<dbReference type="GeneID" id="37080140"/>
<evidence type="ECO:0000313" key="1">
    <source>
        <dbReference type="EMBL" id="PYH47124.1"/>
    </source>
</evidence>
<dbReference type="STRING" id="1450539.A0A318ZL40"/>
<dbReference type="InterPro" id="IPR012349">
    <property type="entry name" value="Split_barrel_FMN-bd"/>
</dbReference>
<organism evidence="1 2">
    <name type="scientific">Aspergillus saccharolyticus JOP 1030-1</name>
    <dbReference type="NCBI Taxonomy" id="1450539"/>
    <lineage>
        <taxon>Eukaryota</taxon>
        <taxon>Fungi</taxon>
        <taxon>Dikarya</taxon>
        <taxon>Ascomycota</taxon>
        <taxon>Pezizomycotina</taxon>
        <taxon>Eurotiomycetes</taxon>
        <taxon>Eurotiomycetidae</taxon>
        <taxon>Eurotiales</taxon>
        <taxon>Aspergillaceae</taxon>
        <taxon>Aspergillus</taxon>
        <taxon>Aspergillus subgen. Circumdati</taxon>
    </lineage>
</organism>
<protein>
    <submittedName>
        <fullName evidence="1">Uncharacterized protein</fullName>
    </submittedName>
</protein>
<dbReference type="RefSeq" id="XP_025433106.1">
    <property type="nucleotide sequence ID" value="XM_025578911.1"/>
</dbReference>
<sequence>MSSPDPISAPPHIQHLTDLHKKSLEQEASISKKGKALSGDVLNDTESIEQVPSAAPQEAFDRLNYGLWQPFILSNACIVAYSLHSRSAWVLPEARPDRVREGDAKCKGSPTNNHIRCAGTISTIFGTVIIGQRITRCPTWNYAAAQVYGKLSLYYDSRTPEAGALMIGGRR</sequence>
<accession>A0A318ZL40</accession>